<dbReference type="InterPro" id="IPR001507">
    <property type="entry name" value="ZP_dom"/>
</dbReference>
<evidence type="ECO:0000256" key="1">
    <source>
        <dbReference type="ARBA" id="ARBA00022729"/>
    </source>
</evidence>
<evidence type="ECO:0000313" key="7">
    <source>
        <dbReference type="Proteomes" id="UP000008143"/>
    </source>
</evidence>
<dbReference type="Ensembl" id="ENSXETT00000086494">
    <property type="protein sequence ID" value="ENSXETP00000098362"/>
    <property type="gene ID" value="ENSXETG00000038473"/>
</dbReference>
<dbReference type="Bgee" id="ENSXETG00000038473">
    <property type="expression patterns" value="Expressed in embryo"/>
</dbReference>
<dbReference type="PROSITE" id="PS51034">
    <property type="entry name" value="ZP_2"/>
    <property type="match status" value="1"/>
</dbReference>
<dbReference type="PANTHER" id="PTHR14002">
    <property type="entry name" value="ENDOGLIN/TGF-BETA RECEPTOR TYPE III"/>
    <property type="match status" value="1"/>
</dbReference>
<dbReference type="OrthoDB" id="9274484at2759"/>
<name>A0A6I8SUD4_XENTR</name>
<dbReference type="Xenbase" id="XB-GENE-29089283">
    <property type="gene designation" value="LOC105946711"/>
</dbReference>
<dbReference type="RefSeq" id="XP_017947321.2">
    <property type="nucleotide sequence ID" value="XM_018091832.2"/>
</dbReference>
<dbReference type="Gene3D" id="2.60.40.4100">
    <property type="entry name" value="Zona pellucida, ZP-C domain"/>
    <property type="match status" value="1"/>
</dbReference>
<dbReference type="OMA" id="NFPLNMT"/>
<sequence>MAFRSESRIKEYFLYTLIFTFIHGHLCLDISMCNDTWRKPDIADIFVTCGPQNIELDIYLCPIYYDGFNESQIYMNDIFNNLQCQGIIDTSGRVPVLKFFFSVNDSATCGSSFVISSSQGQGIFQDFSNIQSVNISGIIKSKDPTTGIVTYSSALKYLYSCQYPLEYLLNNTRLDVIGNSIAINANNGSFLSTLSLKLYTDATYTTELVVPSTGLPLNSSVYVDVRANNLTTKFYTVLDRCYASTFPYPSNSTYYDLFIGCKKDPYTIIFINGAAQYARFSFRTFRFLEQNGQAISTWYLHCIVRLCAVADCPRIKPICSRKRREARAAESSSSTTVSDPATITSPAINTNIDSANTGTPGNAPSKINPQEVVDTNVGLGITVGFLAFLCILIGGIAYLLHRRLAKINYQEKNRLH</sequence>
<dbReference type="GeneID" id="105946711"/>
<evidence type="ECO:0000256" key="3">
    <source>
        <dbReference type="SAM" id="MobiDB-lite"/>
    </source>
</evidence>
<evidence type="ECO:0000259" key="5">
    <source>
        <dbReference type="PROSITE" id="PS51034"/>
    </source>
</evidence>
<reference evidence="6" key="2">
    <citation type="submission" date="2020-05" db="UniProtKB">
        <authorList>
            <consortium name="Ensembl"/>
        </authorList>
    </citation>
    <scope>IDENTIFICATION</scope>
</reference>
<accession>A0A6I8SUD4</accession>
<keyword evidence="4" id="KW-0472">Membrane</keyword>
<evidence type="ECO:0000313" key="8">
    <source>
        <dbReference type="RefSeq" id="XP_017947321.2"/>
    </source>
</evidence>
<dbReference type="InterPro" id="IPR055355">
    <property type="entry name" value="ZP-C"/>
</dbReference>
<keyword evidence="4" id="KW-0812">Transmembrane</keyword>
<keyword evidence="2" id="KW-1015">Disulfide bond</keyword>
<feature type="region of interest" description="Disordered" evidence="3">
    <location>
        <begin position="329"/>
        <end position="367"/>
    </location>
</feature>
<dbReference type="KEGG" id="xtr:105946711"/>
<protein>
    <submittedName>
        <fullName evidence="6 8">Zona pellucida-like domain-containing protein 1</fullName>
    </submittedName>
</protein>
<dbReference type="GO" id="GO:0005615">
    <property type="term" value="C:extracellular space"/>
    <property type="evidence" value="ECO:0000318"/>
    <property type="project" value="GO_Central"/>
</dbReference>
<evidence type="ECO:0000313" key="6">
    <source>
        <dbReference type="Ensembl" id="ENSXETP00000098362"/>
    </source>
</evidence>
<organism evidence="6">
    <name type="scientific">Xenopus tropicalis</name>
    <name type="common">Western clawed frog</name>
    <name type="synonym">Silurana tropicalis</name>
    <dbReference type="NCBI Taxonomy" id="8364"/>
    <lineage>
        <taxon>Eukaryota</taxon>
        <taxon>Metazoa</taxon>
        <taxon>Chordata</taxon>
        <taxon>Craniata</taxon>
        <taxon>Vertebrata</taxon>
        <taxon>Euteleostomi</taxon>
        <taxon>Amphibia</taxon>
        <taxon>Batrachia</taxon>
        <taxon>Anura</taxon>
        <taxon>Pipoidea</taxon>
        <taxon>Pipidae</taxon>
        <taxon>Xenopodinae</taxon>
        <taxon>Xenopus</taxon>
        <taxon>Silurana</taxon>
    </lineage>
</organism>
<proteinExistence type="predicted"/>
<dbReference type="InterPro" id="IPR042235">
    <property type="entry name" value="ZP-C_dom"/>
</dbReference>
<evidence type="ECO:0000256" key="4">
    <source>
        <dbReference type="SAM" id="Phobius"/>
    </source>
</evidence>
<keyword evidence="1" id="KW-0732">Signal</keyword>
<feature type="compositionally biased region" description="Polar residues" evidence="3">
    <location>
        <begin position="335"/>
        <end position="367"/>
    </location>
</feature>
<feature type="transmembrane region" description="Helical" evidence="4">
    <location>
        <begin position="377"/>
        <end position="400"/>
    </location>
</feature>
<dbReference type="Pfam" id="PF00100">
    <property type="entry name" value="Zona_pellucida"/>
    <property type="match status" value="1"/>
</dbReference>
<keyword evidence="4" id="KW-1133">Transmembrane helix</keyword>
<evidence type="ECO:0000313" key="9">
    <source>
        <dbReference type="Xenbase" id="XB-GENE-29089283"/>
    </source>
</evidence>
<dbReference type="AlphaFoldDB" id="A0A6I8SUD4"/>
<keyword evidence="7" id="KW-1185">Reference proteome</keyword>
<dbReference type="GeneTree" id="ENSGT00940000164443"/>
<dbReference type="Proteomes" id="UP000008143">
    <property type="component" value="Chromosome 2"/>
</dbReference>
<dbReference type="GO" id="GO:0009986">
    <property type="term" value="C:cell surface"/>
    <property type="evidence" value="ECO:0000318"/>
    <property type="project" value="GO_Central"/>
</dbReference>
<reference evidence="6" key="1">
    <citation type="journal article" date="2010" name="Science">
        <title>The genome of the Western clawed frog Xenopus tropicalis.</title>
        <authorList>
            <person name="Hellsten U."/>
            <person name="Harland R.M."/>
            <person name="Gilchrist M.J."/>
            <person name="Hendrix D."/>
            <person name="Jurka J."/>
            <person name="Kapitonov V."/>
            <person name="Ovcharenko I."/>
            <person name="Putnam N.H."/>
            <person name="Shu S."/>
            <person name="Taher L."/>
            <person name="Blitz I.L."/>
            <person name="Blumberg B."/>
            <person name="Dichmann D.S."/>
            <person name="Dubchak I."/>
            <person name="Amaya E."/>
            <person name="Detter J.C."/>
            <person name="Fletcher R."/>
            <person name="Gerhard D.S."/>
            <person name="Goodstein D."/>
            <person name="Graves T."/>
            <person name="Grigoriev I.V."/>
            <person name="Grimwood J."/>
            <person name="Kawashima T."/>
            <person name="Lindquist E."/>
            <person name="Lucas S.M."/>
            <person name="Mead P.E."/>
            <person name="Mitros T."/>
            <person name="Ogino H."/>
            <person name="Ohta Y."/>
            <person name="Poliakov A.V."/>
            <person name="Pollet N."/>
            <person name="Robert J."/>
            <person name="Salamov A."/>
            <person name="Sater A.K."/>
            <person name="Schmutz J."/>
            <person name="Terry A."/>
            <person name="Vize P.D."/>
            <person name="Warren W.C."/>
            <person name="Wells D."/>
            <person name="Wills A."/>
            <person name="Wilson R.K."/>
            <person name="Zimmerman L.B."/>
            <person name="Zorn A.M."/>
            <person name="Grainger R."/>
            <person name="Grammer T."/>
            <person name="Khokha M.K."/>
            <person name="Richardson P.M."/>
            <person name="Rokhsar D.S."/>
        </authorList>
    </citation>
    <scope>NUCLEOTIDE SEQUENCE [LARGE SCALE GENOMIC DNA]</scope>
    <source>
        <strain evidence="6">Nigerian</strain>
    </source>
</reference>
<dbReference type="PANTHER" id="PTHR14002:SF21">
    <property type="entry name" value="SI:CH211-103F14.3-RELATED"/>
    <property type="match status" value="1"/>
</dbReference>
<dbReference type="AGR" id="Xenbase:XB-GENE-29089283"/>
<dbReference type="SMART" id="SM00241">
    <property type="entry name" value="ZP"/>
    <property type="match status" value="1"/>
</dbReference>
<reference evidence="8" key="3">
    <citation type="submission" date="2025-04" db="UniProtKB">
        <authorList>
            <consortium name="RefSeq"/>
        </authorList>
    </citation>
    <scope>IDENTIFICATION</scope>
    <source>
        <strain evidence="8">Nigerian</strain>
        <tissue evidence="8">Liver and blood</tissue>
    </source>
</reference>
<gene>
    <name evidence="6 8 9" type="primary">LOC105946711</name>
</gene>
<evidence type="ECO:0000256" key="2">
    <source>
        <dbReference type="ARBA" id="ARBA00023157"/>
    </source>
</evidence>
<feature type="domain" description="ZP" evidence="5">
    <location>
        <begin position="48"/>
        <end position="326"/>
    </location>
</feature>